<proteinExistence type="predicted"/>
<dbReference type="AlphaFoldDB" id="A0A0M0JPN7"/>
<name>A0A0M0JPN7_9EUKA</name>
<dbReference type="Proteomes" id="UP000037460">
    <property type="component" value="Unassembled WGS sequence"/>
</dbReference>
<dbReference type="EMBL" id="JWZX01002566">
    <property type="protein sequence ID" value="KOO28455.1"/>
    <property type="molecule type" value="Genomic_DNA"/>
</dbReference>
<comment type="caution">
    <text evidence="1">The sequence shown here is derived from an EMBL/GenBank/DDBJ whole genome shotgun (WGS) entry which is preliminary data.</text>
</comment>
<feature type="non-terminal residue" evidence="1">
    <location>
        <position position="33"/>
    </location>
</feature>
<evidence type="ECO:0000313" key="1">
    <source>
        <dbReference type="EMBL" id="KOO28455.1"/>
    </source>
</evidence>
<reference evidence="2" key="1">
    <citation type="journal article" date="2015" name="PLoS Genet.">
        <title>Genome Sequence and Transcriptome Analyses of Chrysochromulina tobin: Metabolic Tools for Enhanced Algal Fitness in the Prominent Order Prymnesiales (Haptophyceae).</title>
        <authorList>
            <person name="Hovde B.T."/>
            <person name="Deodato C.R."/>
            <person name="Hunsperger H.M."/>
            <person name="Ryken S.A."/>
            <person name="Yost W."/>
            <person name="Jha R.K."/>
            <person name="Patterson J."/>
            <person name="Monnat R.J. Jr."/>
            <person name="Barlow S.B."/>
            <person name="Starkenburg S.R."/>
            <person name="Cattolico R.A."/>
        </authorList>
    </citation>
    <scope>NUCLEOTIDE SEQUENCE</scope>
    <source>
        <strain evidence="2">CCMP291</strain>
    </source>
</reference>
<sequence length="33" mass="3611">MMKGSYKPHVTMWSVVHEPSARGRAELRAGAAV</sequence>
<evidence type="ECO:0000313" key="2">
    <source>
        <dbReference type="Proteomes" id="UP000037460"/>
    </source>
</evidence>
<gene>
    <name evidence="1" type="ORF">Ctob_014432</name>
</gene>
<accession>A0A0M0JPN7</accession>
<protein>
    <submittedName>
        <fullName evidence="1">Uncharacterized protein</fullName>
    </submittedName>
</protein>
<organism evidence="1 2">
    <name type="scientific">Chrysochromulina tobinii</name>
    <dbReference type="NCBI Taxonomy" id="1460289"/>
    <lineage>
        <taxon>Eukaryota</taxon>
        <taxon>Haptista</taxon>
        <taxon>Haptophyta</taxon>
        <taxon>Prymnesiophyceae</taxon>
        <taxon>Prymnesiales</taxon>
        <taxon>Chrysochromulinaceae</taxon>
        <taxon>Chrysochromulina</taxon>
    </lineage>
</organism>
<keyword evidence="2" id="KW-1185">Reference proteome</keyword>